<evidence type="ECO:0000259" key="4">
    <source>
        <dbReference type="Pfam" id="PF25975"/>
    </source>
</evidence>
<dbReference type="Pfam" id="PF25975">
    <property type="entry name" value="CzcB_C"/>
    <property type="match status" value="1"/>
</dbReference>
<dbReference type="InterPro" id="IPR051909">
    <property type="entry name" value="MFP_Cation_Efflux"/>
</dbReference>
<gene>
    <name evidence="5" type="ORF">J2N86_14385</name>
</gene>
<keyword evidence="1" id="KW-0813">Transport</keyword>
<organism evidence="5 6">
    <name type="scientific">Legionella lytica</name>
    <dbReference type="NCBI Taxonomy" id="96232"/>
    <lineage>
        <taxon>Bacteria</taxon>
        <taxon>Pseudomonadati</taxon>
        <taxon>Pseudomonadota</taxon>
        <taxon>Gammaproteobacteria</taxon>
        <taxon>Legionellales</taxon>
        <taxon>Legionellaceae</taxon>
        <taxon>Legionella</taxon>
    </lineage>
</organism>
<reference evidence="5" key="1">
    <citation type="submission" date="2021-03" db="EMBL/GenBank/DDBJ databases">
        <title>Legionella lytica PCM 2298.</title>
        <authorList>
            <person name="Koper P."/>
        </authorList>
    </citation>
    <scope>NUCLEOTIDE SEQUENCE</scope>
    <source>
        <strain evidence="5">PCM 2298</strain>
        <plasmid evidence="5">pLlyPCM2298_1</plasmid>
    </source>
</reference>
<feature type="domain" description="CzcB-like C-terminal circularly permuted SH3-like" evidence="4">
    <location>
        <begin position="345"/>
        <end position="405"/>
    </location>
</feature>
<dbReference type="SUPFAM" id="SSF51230">
    <property type="entry name" value="Single hybrid motif"/>
    <property type="match status" value="1"/>
</dbReference>
<protein>
    <submittedName>
        <fullName evidence="5">Efflux RND transporter periplasmic adaptor subunit</fullName>
    </submittedName>
</protein>
<dbReference type="Gene3D" id="2.40.50.100">
    <property type="match status" value="1"/>
</dbReference>
<evidence type="ECO:0000313" key="5">
    <source>
        <dbReference type="EMBL" id="USQ15428.1"/>
    </source>
</evidence>
<dbReference type="PANTHER" id="PTHR30097:SF4">
    <property type="entry name" value="SLR6042 PROTEIN"/>
    <property type="match status" value="1"/>
</dbReference>
<evidence type="ECO:0000313" key="6">
    <source>
        <dbReference type="Proteomes" id="UP001057474"/>
    </source>
</evidence>
<dbReference type="Gene3D" id="2.40.420.20">
    <property type="match status" value="1"/>
</dbReference>
<dbReference type="Pfam" id="PF25973">
    <property type="entry name" value="BSH_CzcB"/>
    <property type="match status" value="1"/>
</dbReference>
<evidence type="ECO:0000259" key="3">
    <source>
        <dbReference type="Pfam" id="PF25973"/>
    </source>
</evidence>
<name>A0ABY4YDD5_9GAMM</name>
<dbReference type="RefSeq" id="WP_252582670.1">
    <property type="nucleotide sequence ID" value="NZ_CP071528.1"/>
</dbReference>
<sequence length="417" mass="46177">MNWFVSLISFLQIAIFLLGMSSLGVCAETTHGLEDGHHEEAIERGPLGGRLFKEGDLALELLIFERGMPPHFRAYFYKNGETILPPESDLSIQLTRFSGKKEQINFISIGDFLQSKQVIEEPHSFEVTIRFNYSGKQLNWHYATYEGRVKIVPSMLKAAGIQTAVAQQQVIRTQLNVVGKIATNRDTTAPIYARYSGIIKSMTKNLGDEVTKGDLLAIVESNESLQSYEIKAPITGTIVQKHATNGEFAQNTKPIYQIANLGNVWADFTLYRKEASLVKPGMAVIVTGDEGKPKSISVISYISPLGIEDSQTTLARTVLNNENRLWLPGMYVNGAIVIREKTVPVAVPVSALQQMGKQDVVYVQQGDYFEATPVLLGEKDNEWAEVISGLDAGQHYVSKNSFYIKAEIGKEGASHED</sequence>
<keyword evidence="6" id="KW-1185">Reference proteome</keyword>
<feature type="domain" description="CzcB N-terminal" evidence="2">
    <location>
        <begin position="49"/>
        <end position="139"/>
    </location>
</feature>
<dbReference type="PANTHER" id="PTHR30097">
    <property type="entry name" value="CATION EFFLUX SYSTEM PROTEIN CUSB"/>
    <property type="match status" value="1"/>
</dbReference>
<feature type="domain" description="CzcB-like barrel-sandwich hybrid" evidence="3">
    <location>
        <begin position="188"/>
        <end position="260"/>
    </location>
</feature>
<dbReference type="InterPro" id="IPR058646">
    <property type="entry name" value="CzcB_N"/>
</dbReference>
<dbReference type="Proteomes" id="UP001057474">
    <property type="component" value="Plasmid pLlyPCM2298_1"/>
</dbReference>
<evidence type="ECO:0000259" key="2">
    <source>
        <dbReference type="Pfam" id="PF25971"/>
    </source>
</evidence>
<geneLocation type="plasmid" evidence="5 6">
    <name>pLlyPCM2298_1</name>
</geneLocation>
<keyword evidence="5" id="KW-0614">Plasmid</keyword>
<dbReference type="EMBL" id="CP071528">
    <property type="protein sequence ID" value="USQ15428.1"/>
    <property type="molecule type" value="Genomic_DNA"/>
</dbReference>
<dbReference type="InterPro" id="IPR058649">
    <property type="entry name" value="CzcB_C"/>
</dbReference>
<evidence type="ECO:0000256" key="1">
    <source>
        <dbReference type="ARBA" id="ARBA00022448"/>
    </source>
</evidence>
<proteinExistence type="predicted"/>
<dbReference type="InterPro" id="IPR011053">
    <property type="entry name" value="Single_hybrid_motif"/>
</dbReference>
<dbReference type="InterPro" id="IPR058647">
    <property type="entry name" value="BSH_CzcB-like"/>
</dbReference>
<accession>A0ABY4YDD5</accession>
<dbReference type="Pfam" id="PF25971">
    <property type="entry name" value="CzcB_N"/>
    <property type="match status" value="1"/>
</dbReference>